<protein>
    <submittedName>
        <fullName evidence="3">Transposase family protein</fullName>
    </submittedName>
</protein>
<feature type="non-terminal residue" evidence="3">
    <location>
        <position position="1"/>
    </location>
</feature>
<evidence type="ECO:0000256" key="1">
    <source>
        <dbReference type="SAM" id="MobiDB-lite"/>
    </source>
</evidence>
<dbReference type="AlphaFoldDB" id="A0A8T6RA21"/>
<accession>A0A8T6RA21</accession>
<dbReference type="EMBL" id="SAYU02000149">
    <property type="protein sequence ID" value="NHA70363.1"/>
    <property type="molecule type" value="Genomic_DNA"/>
</dbReference>
<evidence type="ECO:0000259" key="2">
    <source>
        <dbReference type="PROSITE" id="PS50994"/>
    </source>
</evidence>
<dbReference type="InterPro" id="IPR036397">
    <property type="entry name" value="RNaseH_sf"/>
</dbReference>
<gene>
    <name evidence="3" type="ORF">EPD83_020280</name>
</gene>
<sequence>DRLTASGHDAGPETIGWHLEQDGIVPPSRATIARILTRHGRVVPAPKKKPKAAYRRFAAEQPNECWQSDFTHVTLAGGTDLEVITWLDDHSRMALHVSAHPRITGAIVLATFRATVAEDGCPTSTLTDNGMVYTVRHASQRVRGGRNAFEHELATLGVIQKNGRGNHPQTQGKVERFQQTLKTWLTRQGPPPATLTELQALLDRFRHEYNTQRPHRALGRRTPAAAYTARPKAGPPGEPADQAHTRVRHDRVNNGKITLRHAGTLYSIGLGRHHNSRPVTALIHGLHITISDATTGEILRELTLDTTRRYQP</sequence>
<dbReference type="PROSITE" id="PS50994">
    <property type="entry name" value="INTEGRASE"/>
    <property type="match status" value="1"/>
</dbReference>
<evidence type="ECO:0000313" key="4">
    <source>
        <dbReference type="Proteomes" id="UP000287866"/>
    </source>
</evidence>
<feature type="non-terminal residue" evidence="3">
    <location>
        <position position="312"/>
    </location>
</feature>
<dbReference type="SUPFAM" id="SSF53098">
    <property type="entry name" value="Ribonuclease H-like"/>
    <property type="match status" value="1"/>
</dbReference>
<feature type="domain" description="Integrase catalytic" evidence="2">
    <location>
        <begin position="58"/>
        <end position="231"/>
    </location>
</feature>
<comment type="caution">
    <text evidence="3">The sequence shown here is derived from an EMBL/GenBank/DDBJ whole genome shotgun (WGS) entry which is preliminary data.</text>
</comment>
<dbReference type="GO" id="GO:0003676">
    <property type="term" value="F:nucleic acid binding"/>
    <property type="evidence" value="ECO:0007669"/>
    <property type="project" value="InterPro"/>
</dbReference>
<dbReference type="PANTHER" id="PTHR35004:SF7">
    <property type="entry name" value="INTEGRASE PROTEIN"/>
    <property type="match status" value="1"/>
</dbReference>
<dbReference type="Gene3D" id="3.30.420.10">
    <property type="entry name" value="Ribonuclease H-like superfamily/Ribonuclease H"/>
    <property type="match status" value="1"/>
</dbReference>
<dbReference type="InterPro" id="IPR012337">
    <property type="entry name" value="RNaseH-like_sf"/>
</dbReference>
<dbReference type="GO" id="GO:0015074">
    <property type="term" value="P:DNA integration"/>
    <property type="evidence" value="ECO:0007669"/>
    <property type="project" value="InterPro"/>
</dbReference>
<proteinExistence type="predicted"/>
<dbReference type="Proteomes" id="UP000287866">
    <property type="component" value="Unassembled WGS sequence"/>
</dbReference>
<dbReference type="Pfam" id="PF13683">
    <property type="entry name" value="rve_3"/>
    <property type="match status" value="1"/>
</dbReference>
<reference evidence="3" key="1">
    <citation type="submission" date="2020-03" db="EMBL/GenBank/DDBJ databases">
        <title>Phycicoccus flavus sp. nov., a novel endophytic actinobacterium isolated from branch of Kandelia candel.</title>
        <authorList>
            <person name="Tuo L."/>
        </authorList>
    </citation>
    <scope>NUCLEOTIDE SEQUENCE</scope>
    <source>
        <strain evidence="3">CMS6Z-2</strain>
    </source>
</reference>
<dbReference type="RefSeq" id="WP_165567084.1">
    <property type="nucleotide sequence ID" value="NZ_SAYU02000149.1"/>
</dbReference>
<dbReference type="InterPro" id="IPR001584">
    <property type="entry name" value="Integrase_cat-core"/>
</dbReference>
<keyword evidence="4" id="KW-1185">Reference proteome</keyword>
<organism evidence="3 4">
    <name type="scientific">Phycicoccus flavus</name>
    <dbReference type="NCBI Taxonomy" id="2502783"/>
    <lineage>
        <taxon>Bacteria</taxon>
        <taxon>Bacillati</taxon>
        <taxon>Actinomycetota</taxon>
        <taxon>Actinomycetes</taxon>
        <taxon>Micrococcales</taxon>
        <taxon>Intrasporangiaceae</taxon>
        <taxon>Phycicoccus</taxon>
    </lineage>
</organism>
<dbReference type="PANTHER" id="PTHR35004">
    <property type="entry name" value="TRANSPOSASE RV3428C-RELATED"/>
    <property type="match status" value="1"/>
</dbReference>
<name>A0A8T6RA21_9MICO</name>
<feature type="compositionally biased region" description="Low complexity" evidence="1">
    <location>
        <begin position="220"/>
        <end position="232"/>
    </location>
</feature>
<feature type="region of interest" description="Disordered" evidence="1">
    <location>
        <begin position="218"/>
        <end position="245"/>
    </location>
</feature>
<evidence type="ECO:0000313" key="3">
    <source>
        <dbReference type="EMBL" id="NHA70363.1"/>
    </source>
</evidence>